<dbReference type="Proteomes" id="UP000182719">
    <property type="component" value="Unassembled WGS sequence"/>
</dbReference>
<evidence type="ECO:0000313" key="2">
    <source>
        <dbReference type="EMBL" id="SEM78706.1"/>
    </source>
</evidence>
<sequence>MKTSSLLASLSVALLGVGSAQAATVTFTIENKTTVTITNTYLNSCSSVIPALSSVAANGISQVHQTDCGNNTALALDYSNGTKTCGFNLSSLYTPPNPLLGTSGYWTPRGTGTSKKGSAVCKATLVSLGSNGNYGWALSIQ</sequence>
<name>A0A1H8B7P3_STIAU</name>
<evidence type="ECO:0000313" key="3">
    <source>
        <dbReference type="Proteomes" id="UP000182719"/>
    </source>
</evidence>
<feature type="chain" id="PRO_5010176423" evidence="1">
    <location>
        <begin position="23"/>
        <end position="141"/>
    </location>
</feature>
<dbReference type="RefSeq" id="WP_075010184.1">
    <property type="nucleotide sequence ID" value="NZ_FOAP01000023.1"/>
</dbReference>
<organism evidence="2 3">
    <name type="scientific">Stigmatella aurantiaca</name>
    <dbReference type="NCBI Taxonomy" id="41"/>
    <lineage>
        <taxon>Bacteria</taxon>
        <taxon>Pseudomonadati</taxon>
        <taxon>Myxococcota</taxon>
        <taxon>Myxococcia</taxon>
        <taxon>Myxococcales</taxon>
        <taxon>Cystobacterineae</taxon>
        <taxon>Archangiaceae</taxon>
        <taxon>Stigmatella</taxon>
    </lineage>
</organism>
<keyword evidence="1" id="KW-0732">Signal</keyword>
<dbReference type="AlphaFoldDB" id="A0A1H8B7P3"/>
<protein>
    <submittedName>
        <fullName evidence="2">Uncharacterized protein</fullName>
    </submittedName>
</protein>
<dbReference type="EMBL" id="FOAP01000023">
    <property type="protein sequence ID" value="SEM78706.1"/>
    <property type="molecule type" value="Genomic_DNA"/>
</dbReference>
<keyword evidence="3" id="KW-1185">Reference proteome</keyword>
<feature type="signal peptide" evidence="1">
    <location>
        <begin position="1"/>
        <end position="22"/>
    </location>
</feature>
<dbReference type="OrthoDB" id="5518896at2"/>
<evidence type="ECO:0000256" key="1">
    <source>
        <dbReference type="SAM" id="SignalP"/>
    </source>
</evidence>
<gene>
    <name evidence="2" type="ORF">SAMN05444354_12322</name>
</gene>
<proteinExistence type="predicted"/>
<reference evidence="3" key="1">
    <citation type="submission" date="2016-10" db="EMBL/GenBank/DDBJ databases">
        <authorList>
            <person name="Varghese N."/>
            <person name="Submissions S."/>
        </authorList>
    </citation>
    <scope>NUCLEOTIDE SEQUENCE [LARGE SCALE GENOMIC DNA]</scope>
    <source>
        <strain evidence="3">DSM 17044</strain>
    </source>
</reference>
<accession>A0A1H8B7P3</accession>